<dbReference type="EMBL" id="BBSA01000001">
    <property type="protein sequence ID" value="GAM59973.1"/>
    <property type="molecule type" value="Genomic_DNA"/>
</dbReference>
<accession>A0A0B8P9Y1</accession>
<comment type="caution">
    <text evidence="1">The sequence shown here is derived from an EMBL/GenBank/DDBJ whole genome shotgun (WGS) entry which is preliminary data.</text>
</comment>
<evidence type="ECO:0000313" key="1">
    <source>
        <dbReference type="EMBL" id="GAM59973.1"/>
    </source>
</evidence>
<protein>
    <submittedName>
        <fullName evidence="1">Histidinol phosphatase</fullName>
    </submittedName>
</protein>
<organism evidence="1 2">
    <name type="scientific">Vibrio ishigakensis</name>
    <dbReference type="NCBI Taxonomy" id="1481914"/>
    <lineage>
        <taxon>Bacteria</taxon>
        <taxon>Pseudomonadati</taxon>
        <taxon>Pseudomonadota</taxon>
        <taxon>Gammaproteobacteria</taxon>
        <taxon>Vibrionales</taxon>
        <taxon>Vibrionaceae</taxon>
        <taxon>Vibrio</taxon>
    </lineage>
</organism>
<gene>
    <name evidence="1" type="ORF">JCM19232_306</name>
</gene>
<dbReference type="Proteomes" id="UP000031670">
    <property type="component" value="Unassembled WGS sequence"/>
</dbReference>
<evidence type="ECO:0000313" key="2">
    <source>
        <dbReference type="Proteomes" id="UP000031670"/>
    </source>
</evidence>
<proteinExistence type="predicted"/>
<reference evidence="1 2" key="2">
    <citation type="submission" date="2015-01" db="EMBL/GenBank/DDBJ databases">
        <authorList>
            <consortium name="NBRP consortium"/>
            <person name="Sawabe T."/>
            <person name="Meirelles P."/>
            <person name="Feng G."/>
            <person name="Sayaka M."/>
            <person name="Hattori M."/>
            <person name="Ohkuma M."/>
        </authorList>
    </citation>
    <scope>NUCLEOTIDE SEQUENCE [LARGE SCALE GENOMIC DNA]</scope>
    <source>
        <strain evidence="1 2">JCM19232</strain>
    </source>
</reference>
<reference evidence="1 2" key="1">
    <citation type="submission" date="2015-01" db="EMBL/GenBank/DDBJ databases">
        <title>Vibrio sp. C5 JCM 19232 whole genome shotgun sequence.</title>
        <authorList>
            <person name="Sawabe T."/>
            <person name="Meirelles P."/>
            <person name="Feng G."/>
            <person name="Sayaka M."/>
            <person name="Hattori M."/>
            <person name="Ohkuma M."/>
        </authorList>
    </citation>
    <scope>NUCLEOTIDE SEQUENCE [LARGE SCALE GENOMIC DNA]</scope>
    <source>
        <strain evidence="1 2">JCM19232</strain>
    </source>
</reference>
<sequence>MVPAGENVTVSISMNLPEANNNGDKPDLKFVDVIAGYVTGKIDPTDPEFNKPFADDVSVIQSFEKGTQGWVEKDGKLTLSFTLEQVEQDMYIRLRGSNNEKGTPGYVDLEGNPVIDLEKTESDPNVVAWKDLWFYSNPIFITAN</sequence>
<name>A0A0B8P9Y1_9VIBR</name>
<dbReference type="AlphaFoldDB" id="A0A0B8P9Y1"/>